<feature type="transmembrane region" description="Helical" evidence="6">
    <location>
        <begin position="207"/>
        <end position="224"/>
    </location>
</feature>
<evidence type="ECO:0000256" key="6">
    <source>
        <dbReference type="RuleBase" id="RU366058"/>
    </source>
</evidence>
<feature type="transmembrane region" description="Helical" evidence="6">
    <location>
        <begin position="50"/>
        <end position="77"/>
    </location>
</feature>
<evidence type="ECO:0000256" key="4">
    <source>
        <dbReference type="ARBA" id="ARBA00022989"/>
    </source>
</evidence>
<dbReference type="GO" id="GO:0005886">
    <property type="term" value="C:plasma membrane"/>
    <property type="evidence" value="ECO:0007669"/>
    <property type="project" value="UniProtKB-SubCell"/>
</dbReference>
<proteinExistence type="inferred from homology"/>
<evidence type="ECO:0000313" key="9">
    <source>
        <dbReference type="Proteomes" id="UP000291822"/>
    </source>
</evidence>
<comment type="subcellular location">
    <subcellularLocation>
        <location evidence="1 6">Cell membrane</location>
        <topology evidence="1 6">Multi-pass membrane protein</topology>
    </subcellularLocation>
</comment>
<dbReference type="InterPro" id="IPR032816">
    <property type="entry name" value="VTT_dom"/>
</dbReference>
<gene>
    <name evidence="8" type="ORF">EZM97_30360</name>
</gene>
<accession>A0A4V2NL06</accession>
<dbReference type="Pfam" id="PF09335">
    <property type="entry name" value="VTT_dom"/>
    <property type="match status" value="1"/>
</dbReference>
<evidence type="ECO:0000256" key="2">
    <source>
        <dbReference type="ARBA" id="ARBA00022475"/>
    </source>
</evidence>
<evidence type="ECO:0000256" key="1">
    <source>
        <dbReference type="ARBA" id="ARBA00004651"/>
    </source>
</evidence>
<evidence type="ECO:0000256" key="5">
    <source>
        <dbReference type="ARBA" id="ARBA00023136"/>
    </source>
</evidence>
<dbReference type="Proteomes" id="UP000291822">
    <property type="component" value="Unassembled WGS sequence"/>
</dbReference>
<organism evidence="8 9">
    <name type="scientific">Dyella soli</name>
    <dbReference type="NCBI Taxonomy" id="522319"/>
    <lineage>
        <taxon>Bacteria</taxon>
        <taxon>Pseudomonadati</taxon>
        <taxon>Pseudomonadota</taxon>
        <taxon>Gammaproteobacteria</taxon>
        <taxon>Lysobacterales</taxon>
        <taxon>Rhodanobacteraceae</taxon>
        <taxon>Dyella</taxon>
    </lineage>
</organism>
<dbReference type="PANTHER" id="PTHR12677:SF59">
    <property type="entry name" value="GOLGI APPARATUS MEMBRANE PROTEIN TVP38-RELATED"/>
    <property type="match status" value="1"/>
</dbReference>
<evidence type="ECO:0000256" key="3">
    <source>
        <dbReference type="ARBA" id="ARBA00022692"/>
    </source>
</evidence>
<feature type="transmembrane region" description="Helical" evidence="6">
    <location>
        <begin position="89"/>
        <end position="110"/>
    </location>
</feature>
<keyword evidence="3 6" id="KW-0812">Transmembrane</keyword>
<feature type="transmembrane region" description="Helical" evidence="6">
    <location>
        <begin position="137"/>
        <end position="157"/>
    </location>
</feature>
<dbReference type="EMBL" id="SJTG01000005">
    <property type="protein sequence ID" value="TCI06928.1"/>
    <property type="molecule type" value="Genomic_DNA"/>
</dbReference>
<dbReference type="RefSeq" id="WP_131411834.1">
    <property type="nucleotide sequence ID" value="NZ_SJTG01000005.1"/>
</dbReference>
<protein>
    <recommendedName>
        <fullName evidence="6">TVP38/TMEM64 family membrane protein</fullName>
    </recommendedName>
</protein>
<feature type="domain" description="VTT" evidence="7">
    <location>
        <begin position="68"/>
        <end position="183"/>
    </location>
</feature>
<dbReference type="PANTHER" id="PTHR12677">
    <property type="entry name" value="GOLGI APPARATUS MEMBRANE PROTEIN TVP38-RELATED"/>
    <property type="match status" value="1"/>
</dbReference>
<sequence length="245" mass="26664">MSRLRAALPLLLLVIAGIVLFSSGILDRLHPEELVRHQAQLRAQIADEPWLSRIAFIGLLTLAVSTGIPGTVVIIMAGGFAFGTLEGSIYSSIGLTLGTLILFLASRYAFGAGSRHPPALVDKLHHGFERHPVAYTMFLRFVPVAPFGLITVALAWLRCPLWLFLGASWLGGTVSLIFETSIGTGLGEALAHSQGHFGIGLLMQRSVWMPLSAIGVLALLPLIVERLSRFRRREVRPTEANRPEM</sequence>
<evidence type="ECO:0000259" key="7">
    <source>
        <dbReference type="Pfam" id="PF09335"/>
    </source>
</evidence>
<keyword evidence="2 6" id="KW-1003">Cell membrane</keyword>
<reference evidence="8 9" key="1">
    <citation type="submission" date="2019-02" db="EMBL/GenBank/DDBJ databases">
        <title>Dyella amyloliquefaciens sp. nov., isolated from forest soil.</title>
        <authorList>
            <person name="Gao Z.-H."/>
            <person name="Qiu L.-H."/>
        </authorList>
    </citation>
    <scope>NUCLEOTIDE SEQUENCE [LARGE SCALE GENOMIC DNA]</scope>
    <source>
        <strain evidence="8 9">KACC 12747</strain>
    </source>
</reference>
<keyword evidence="4 6" id="KW-1133">Transmembrane helix</keyword>
<feature type="transmembrane region" description="Helical" evidence="6">
    <location>
        <begin position="164"/>
        <end position="187"/>
    </location>
</feature>
<keyword evidence="5 6" id="KW-0472">Membrane</keyword>
<comment type="caution">
    <text evidence="8">The sequence shown here is derived from an EMBL/GenBank/DDBJ whole genome shotgun (WGS) entry which is preliminary data.</text>
</comment>
<evidence type="ECO:0000313" key="8">
    <source>
        <dbReference type="EMBL" id="TCI06928.1"/>
    </source>
</evidence>
<comment type="similarity">
    <text evidence="6">Belongs to the TVP38/TMEM64 family.</text>
</comment>
<dbReference type="InterPro" id="IPR015414">
    <property type="entry name" value="TMEM64"/>
</dbReference>
<name>A0A4V2NL06_9GAMM</name>
<dbReference type="AlphaFoldDB" id="A0A4V2NL06"/>
<keyword evidence="9" id="KW-1185">Reference proteome</keyword>